<dbReference type="InterPro" id="IPR036719">
    <property type="entry name" value="Neuro-gated_channel_TM_sf"/>
</dbReference>
<keyword evidence="2 5" id="KW-0812">Transmembrane</keyword>
<gene>
    <name evidence="8" type="primary">LOC106118697</name>
</gene>
<dbReference type="AlphaFoldDB" id="A0AAJ7EA32"/>
<dbReference type="PRINTS" id="PR00252">
    <property type="entry name" value="NRIONCHANNEL"/>
</dbReference>
<feature type="transmembrane region" description="Helical" evidence="5">
    <location>
        <begin position="260"/>
        <end position="277"/>
    </location>
</feature>
<accession>A0AAJ7EA32</accession>
<reference evidence="8" key="1">
    <citation type="submission" date="2025-08" db="UniProtKB">
        <authorList>
            <consortium name="RefSeq"/>
        </authorList>
    </citation>
    <scope>IDENTIFICATION</scope>
</reference>
<organism evidence="8">
    <name type="scientific">Papilio xuthus</name>
    <name type="common">Asian swallowtail butterfly</name>
    <dbReference type="NCBI Taxonomy" id="66420"/>
    <lineage>
        <taxon>Eukaryota</taxon>
        <taxon>Metazoa</taxon>
        <taxon>Ecdysozoa</taxon>
        <taxon>Arthropoda</taxon>
        <taxon>Hexapoda</taxon>
        <taxon>Insecta</taxon>
        <taxon>Pterygota</taxon>
        <taxon>Neoptera</taxon>
        <taxon>Endopterygota</taxon>
        <taxon>Lepidoptera</taxon>
        <taxon>Glossata</taxon>
        <taxon>Ditrysia</taxon>
        <taxon>Papilionoidea</taxon>
        <taxon>Papilionidae</taxon>
        <taxon>Papilioninae</taxon>
        <taxon>Papilio</taxon>
    </lineage>
</organism>
<dbReference type="Gene3D" id="1.20.58.390">
    <property type="entry name" value="Neurotransmitter-gated ion-channel transmembrane domain"/>
    <property type="match status" value="1"/>
</dbReference>
<dbReference type="SUPFAM" id="SSF90112">
    <property type="entry name" value="Neurotransmitter-gated ion-channel transmembrane pore"/>
    <property type="match status" value="1"/>
</dbReference>
<feature type="transmembrane region" description="Helical" evidence="5">
    <location>
        <begin position="228"/>
        <end position="248"/>
    </location>
</feature>
<dbReference type="GO" id="GO:0005230">
    <property type="term" value="F:extracellular ligand-gated monoatomic ion channel activity"/>
    <property type="evidence" value="ECO:0007669"/>
    <property type="project" value="InterPro"/>
</dbReference>
<evidence type="ECO:0000259" key="7">
    <source>
        <dbReference type="Pfam" id="PF02931"/>
    </source>
</evidence>
<feature type="chain" id="PRO_5042568919" evidence="6">
    <location>
        <begin position="19"/>
        <end position="396"/>
    </location>
</feature>
<dbReference type="InterPro" id="IPR036734">
    <property type="entry name" value="Neur_chan_lig-bd_sf"/>
</dbReference>
<keyword evidence="4 5" id="KW-0472">Membrane</keyword>
<dbReference type="GO" id="GO:0016020">
    <property type="term" value="C:membrane"/>
    <property type="evidence" value="ECO:0007669"/>
    <property type="project" value="UniProtKB-SubCell"/>
</dbReference>
<evidence type="ECO:0000256" key="2">
    <source>
        <dbReference type="ARBA" id="ARBA00022692"/>
    </source>
</evidence>
<evidence type="ECO:0000256" key="6">
    <source>
        <dbReference type="SAM" id="SignalP"/>
    </source>
</evidence>
<dbReference type="RefSeq" id="XP_013168882.1">
    <property type="nucleotide sequence ID" value="XM_013313428.1"/>
</dbReference>
<feature type="transmembrane region" description="Helical" evidence="5">
    <location>
        <begin position="297"/>
        <end position="316"/>
    </location>
</feature>
<name>A0AAJ7EA32_PAPXU</name>
<feature type="transmembrane region" description="Helical" evidence="5">
    <location>
        <begin position="369"/>
        <end position="390"/>
    </location>
</feature>
<dbReference type="Pfam" id="PF02931">
    <property type="entry name" value="Neur_chan_LBD"/>
    <property type="match status" value="1"/>
</dbReference>
<evidence type="ECO:0000313" key="8">
    <source>
        <dbReference type="RefSeq" id="XP_013168882.1"/>
    </source>
</evidence>
<keyword evidence="3 5" id="KW-1133">Transmembrane helix</keyword>
<dbReference type="Proteomes" id="UP000694872">
    <property type="component" value="Unplaced"/>
</dbReference>
<dbReference type="InterPro" id="IPR038050">
    <property type="entry name" value="Neuro_actylchol_rec"/>
</dbReference>
<dbReference type="PANTHER" id="PTHR18945">
    <property type="entry name" value="NEUROTRANSMITTER GATED ION CHANNEL"/>
    <property type="match status" value="1"/>
</dbReference>
<dbReference type="GeneID" id="106118697"/>
<keyword evidence="6" id="KW-0732">Signal</keyword>
<proteinExistence type="predicted"/>
<sequence length="396" mass="45301">MDVLSFALLFIFVNSIRSECVIDNRSKNTVWEQKLREDLTACDSRYQPPSTNETLVNISFTLKSFYFEHDEEIFTISSWVFLTWNDLRLTWNPDNYDGITEILLSSMKIWTPKLSHYSSSGEDEFDYIMTACRITAKGHITCIPRVVHQTVCSTKLTHWPFDTQNCTFEFGSKPGLDRAKFVLDGARGIKMLGAEYGPGWTIVDFSKSETNDSESIKFSFNFILQREGVGLAAIVIVPSLVLSFITVWSMTLNVDDQIRLGMLCFGLLGHFTFLQEINSDLPKHSADTPTVLLYLRSSIILTLLAIGITFLLMHLCKKSKPPSNFIVTINEKVFESYARYIIWPKWNTTGENQNDVAKILTAWIDFASIINFVFMLIIVVTYTVMYSIYIPKDPDF</sequence>
<dbReference type="CDD" id="cd18989">
    <property type="entry name" value="LGIC_ECD_cation"/>
    <property type="match status" value="1"/>
</dbReference>
<feature type="signal peptide" evidence="6">
    <location>
        <begin position="1"/>
        <end position="18"/>
    </location>
</feature>
<dbReference type="InterPro" id="IPR006201">
    <property type="entry name" value="Neur_channel"/>
</dbReference>
<feature type="domain" description="Neurotransmitter-gated ion-channel ligand-binding" evidence="7">
    <location>
        <begin position="35"/>
        <end position="172"/>
    </location>
</feature>
<dbReference type="KEGG" id="pxu:106118697"/>
<dbReference type="SUPFAM" id="SSF63712">
    <property type="entry name" value="Nicotinic receptor ligand binding domain-like"/>
    <property type="match status" value="1"/>
</dbReference>
<evidence type="ECO:0000256" key="5">
    <source>
        <dbReference type="SAM" id="Phobius"/>
    </source>
</evidence>
<dbReference type="Gene3D" id="2.70.170.10">
    <property type="entry name" value="Neurotransmitter-gated ion-channel ligand-binding domain"/>
    <property type="match status" value="1"/>
</dbReference>
<evidence type="ECO:0000256" key="3">
    <source>
        <dbReference type="ARBA" id="ARBA00022989"/>
    </source>
</evidence>
<dbReference type="InterPro" id="IPR006202">
    <property type="entry name" value="Neur_chan_lig-bd"/>
</dbReference>
<comment type="subcellular location">
    <subcellularLocation>
        <location evidence="1">Membrane</location>
        <topology evidence="1">Multi-pass membrane protein</topology>
    </subcellularLocation>
</comment>
<dbReference type="GO" id="GO:0004888">
    <property type="term" value="F:transmembrane signaling receptor activity"/>
    <property type="evidence" value="ECO:0007669"/>
    <property type="project" value="InterPro"/>
</dbReference>
<evidence type="ECO:0000256" key="4">
    <source>
        <dbReference type="ARBA" id="ARBA00023136"/>
    </source>
</evidence>
<evidence type="ECO:0000256" key="1">
    <source>
        <dbReference type="ARBA" id="ARBA00004141"/>
    </source>
</evidence>
<protein>
    <submittedName>
        <fullName evidence="8">Neuronal acetylcholine receptor subunit beta-2-like</fullName>
    </submittedName>
</protein>